<sequence>MSTIIKNEENESNVQQFQVGDIITVTPTGIKEFGVFCKCPNGFSGLIHISRITPKFVKNVSDYFTIGTSVKAEITGIDHTKQQLSLSTKEQGLVANNNSSIEENGKGFAPIRETVDNWFKKEENN</sequence>
<dbReference type="Pfam" id="PF00575">
    <property type="entry name" value="S1"/>
    <property type="match status" value="1"/>
</dbReference>
<dbReference type="EMBL" id="AP026933">
    <property type="protein sequence ID" value="BDT04595.1"/>
    <property type="molecule type" value="Genomic_DNA"/>
</dbReference>
<evidence type="ECO:0000313" key="2">
    <source>
        <dbReference type="EMBL" id="BDT04595.1"/>
    </source>
</evidence>
<dbReference type="Proteomes" id="UP001163387">
    <property type="component" value="Chromosome"/>
</dbReference>
<dbReference type="InterPro" id="IPR003029">
    <property type="entry name" value="S1_domain"/>
</dbReference>
<evidence type="ECO:0000313" key="3">
    <source>
        <dbReference type="Proteomes" id="UP001163387"/>
    </source>
</evidence>
<dbReference type="RefSeq" id="WP_281748327.1">
    <property type="nucleotide sequence ID" value="NZ_AP026933.1"/>
</dbReference>
<dbReference type="InterPro" id="IPR050437">
    <property type="entry name" value="Ribos_protein_bS1-like"/>
</dbReference>
<dbReference type="Gene3D" id="2.40.50.140">
    <property type="entry name" value="Nucleic acid-binding proteins"/>
    <property type="match status" value="1"/>
</dbReference>
<gene>
    <name evidence="2" type="ORF">SHM_22410</name>
</gene>
<keyword evidence="3" id="KW-1185">Reference proteome</keyword>
<feature type="domain" description="S1 motif" evidence="1">
    <location>
        <begin position="20"/>
        <end position="89"/>
    </location>
</feature>
<dbReference type="SMART" id="SM00316">
    <property type="entry name" value="S1"/>
    <property type="match status" value="1"/>
</dbReference>
<protein>
    <recommendedName>
        <fullName evidence="1">S1 motif domain-containing protein</fullName>
    </recommendedName>
</protein>
<proteinExistence type="predicted"/>
<reference evidence="2 3" key="1">
    <citation type="journal article" date="2022" name="Front. Microbiol.">
        <title>Male-killing mechanisms vary between Spiroplasma species.</title>
        <authorList>
            <person name="Arai H."/>
            <person name="Inoue M."/>
            <person name="Kageyama D."/>
        </authorList>
    </citation>
    <scope>NUCLEOTIDE SEQUENCE [LARGE SCALE GENOMIC DNA]</scope>
    <source>
        <strain evidence="3">sHm</strain>
    </source>
</reference>
<evidence type="ECO:0000259" key="1">
    <source>
        <dbReference type="PROSITE" id="PS50126"/>
    </source>
</evidence>
<name>A0ABM8BXL9_9MOLU</name>
<dbReference type="PANTHER" id="PTHR10724">
    <property type="entry name" value="30S RIBOSOMAL PROTEIN S1"/>
    <property type="match status" value="1"/>
</dbReference>
<accession>A0ABM8BXL9</accession>
<dbReference type="PANTHER" id="PTHR10724:SF10">
    <property type="entry name" value="S1 RNA-BINDING DOMAIN-CONTAINING PROTEIN 1"/>
    <property type="match status" value="1"/>
</dbReference>
<organism evidence="2 3">
    <name type="scientific">Spiroplasma ixodetis</name>
    <dbReference type="NCBI Taxonomy" id="2141"/>
    <lineage>
        <taxon>Bacteria</taxon>
        <taxon>Bacillati</taxon>
        <taxon>Mycoplasmatota</taxon>
        <taxon>Mollicutes</taxon>
        <taxon>Entomoplasmatales</taxon>
        <taxon>Spiroplasmataceae</taxon>
        <taxon>Spiroplasma</taxon>
    </lineage>
</organism>
<dbReference type="InterPro" id="IPR012340">
    <property type="entry name" value="NA-bd_OB-fold"/>
</dbReference>
<dbReference type="SUPFAM" id="SSF50249">
    <property type="entry name" value="Nucleic acid-binding proteins"/>
    <property type="match status" value="1"/>
</dbReference>
<dbReference type="PROSITE" id="PS50126">
    <property type="entry name" value="S1"/>
    <property type="match status" value="1"/>
</dbReference>